<accession>A0A158II45</accession>
<sequence length="112" mass="11879">MATASELTSGPNGHTPEPLRALAGYLELSLDKGKCVVMMRHGADSCSVYVGDPASEEEALTVRGTISTPVADELLQLTQVGINHLTVGDQTYRFFRSFTHVDGVGAVVFTPA</sequence>
<reference evidence="1" key="1">
    <citation type="submission" date="2016-01" db="EMBL/GenBank/DDBJ databases">
        <authorList>
            <person name="Peeters C."/>
        </authorList>
    </citation>
    <scope>NUCLEOTIDE SEQUENCE [LARGE SCALE GENOMIC DNA]</scope>
    <source>
        <strain evidence="1">LMG 22940</strain>
    </source>
</reference>
<dbReference type="AlphaFoldDB" id="A0A158II45"/>
<evidence type="ECO:0000313" key="2">
    <source>
        <dbReference type="Proteomes" id="UP000054770"/>
    </source>
</evidence>
<dbReference type="RefSeq" id="WP_087644868.1">
    <property type="nucleotide sequence ID" value="NZ_FCON02000024.1"/>
</dbReference>
<name>A0A158II45_9BURK</name>
<proteinExistence type="predicted"/>
<gene>
    <name evidence="1" type="ORF">AWB68_02720</name>
</gene>
<dbReference type="EMBL" id="FCON02000024">
    <property type="protein sequence ID" value="SAL56224.1"/>
    <property type="molecule type" value="Genomic_DNA"/>
</dbReference>
<comment type="caution">
    <text evidence="1">The sequence shown here is derived from an EMBL/GenBank/DDBJ whole genome shotgun (WGS) entry which is preliminary data.</text>
</comment>
<dbReference type="Proteomes" id="UP000054770">
    <property type="component" value="Unassembled WGS sequence"/>
</dbReference>
<organism evidence="1 2">
    <name type="scientific">Caballeronia choica</name>
    <dbReference type="NCBI Taxonomy" id="326476"/>
    <lineage>
        <taxon>Bacteria</taxon>
        <taxon>Pseudomonadati</taxon>
        <taxon>Pseudomonadota</taxon>
        <taxon>Betaproteobacteria</taxon>
        <taxon>Burkholderiales</taxon>
        <taxon>Burkholderiaceae</taxon>
        <taxon>Caballeronia</taxon>
    </lineage>
</organism>
<evidence type="ECO:0000313" key="1">
    <source>
        <dbReference type="EMBL" id="SAL56224.1"/>
    </source>
</evidence>
<keyword evidence="2" id="KW-1185">Reference proteome</keyword>
<dbReference type="OrthoDB" id="9006201at2"/>
<protein>
    <submittedName>
        <fullName evidence="1">Uncharacterized protein</fullName>
    </submittedName>
</protein>